<name>A0AAE1W4D1_9LAMI</name>
<dbReference type="Pfam" id="PF24994">
    <property type="entry name" value="GIL1_IRKI_C"/>
    <property type="match status" value="1"/>
</dbReference>
<feature type="domain" description="GIL1/IRKI C-terminal" evidence="1">
    <location>
        <begin position="52"/>
        <end position="102"/>
    </location>
</feature>
<dbReference type="GO" id="GO:0009959">
    <property type="term" value="P:negative gravitropism"/>
    <property type="evidence" value="ECO:0007669"/>
    <property type="project" value="InterPro"/>
</dbReference>
<comment type="caution">
    <text evidence="2">The sequence shown here is derived from an EMBL/GenBank/DDBJ whole genome shotgun (WGS) entry which is preliminary data.</text>
</comment>
<sequence>MEFSFSGNLNQRKMVNSGEYPETDFFKSFAEMGRRVWLLHCLAFSFDHEVGIFQVKQNSRFSEVYMQSVTEDIFAAAAAGDLRVAFTVVPGFKLNQTVVQSQLSGDDSTPFHLPLTSSSYHKGFSIGCIGSMYTEVECVGMGVGVAVAVAVAEGKDVSLEKEGIGTYKPCPISSLQLMMMRFDNGRAPRPSCFLTAIILIIDDRKQIWGPNPALHPRFFSFFYSLDGGEVVGGRDKLSSPDSSIRSEP</sequence>
<evidence type="ECO:0000313" key="2">
    <source>
        <dbReference type="EMBL" id="KAK4386532.1"/>
    </source>
</evidence>
<evidence type="ECO:0000313" key="3">
    <source>
        <dbReference type="Proteomes" id="UP001289374"/>
    </source>
</evidence>
<dbReference type="GO" id="GO:0009639">
    <property type="term" value="P:response to red or far red light"/>
    <property type="evidence" value="ECO:0007669"/>
    <property type="project" value="InterPro"/>
</dbReference>
<dbReference type="AlphaFoldDB" id="A0AAE1W4D1"/>
<accession>A0AAE1W4D1</accession>
<reference evidence="2" key="1">
    <citation type="submission" date="2020-06" db="EMBL/GenBank/DDBJ databases">
        <authorList>
            <person name="Li T."/>
            <person name="Hu X."/>
            <person name="Zhang T."/>
            <person name="Song X."/>
            <person name="Zhang H."/>
            <person name="Dai N."/>
            <person name="Sheng W."/>
            <person name="Hou X."/>
            <person name="Wei L."/>
        </authorList>
    </citation>
    <scope>NUCLEOTIDE SEQUENCE</scope>
    <source>
        <strain evidence="2">K16</strain>
        <tissue evidence="2">Leaf</tissue>
    </source>
</reference>
<dbReference type="InterPro" id="IPR056813">
    <property type="entry name" value="GIL1_IRKI_C"/>
</dbReference>
<proteinExistence type="predicted"/>
<keyword evidence="3" id="KW-1185">Reference proteome</keyword>
<evidence type="ECO:0000259" key="1">
    <source>
        <dbReference type="Pfam" id="PF24994"/>
    </source>
</evidence>
<dbReference type="PANTHER" id="PTHR31161">
    <property type="entry name" value="PROTEIN GRAVITROPIC IN THE LIGHT 1"/>
    <property type="match status" value="1"/>
</dbReference>
<organism evidence="2 3">
    <name type="scientific">Sesamum angolense</name>
    <dbReference type="NCBI Taxonomy" id="2727404"/>
    <lineage>
        <taxon>Eukaryota</taxon>
        <taxon>Viridiplantae</taxon>
        <taxon>Streptophyta</taxon>
        <taxon>Embryophyta</taxon>
        <taxon>Tracheophyta</taxon>
        <taxon>Spermatophyta</taxon>
        <taxon>Magnoliopsida</taxon>
        <taxon>eudicotyledons</taxon>
        <taxon>Gunneridae</taxon>
        <taxon>Pentapetalae</taxon>
        <taxon>asterids</taxon>
        <taxon>lamiids</taxon>
        <taxon>Lamiales</taxon>
        <taxon>Pedaliaceae</taxon>
        <taxon>Sesamum</taxon>
    </lineage>
</organism>
<gene>
    <name evidence="2" type="ORF">Sango_2523800</name>
</gene>
<dbReference type="InterPro" id="IPR040225">
    <property type="entry name" value="GIL1-like"/>
</dbReference>
<dbReference type="EMBL" id="JACGWL010000015">
    <property type="protein sequence ID" value="KAK4386532.1"/>
    <property type="molecule type" value="Genomic_DNA"/>
</dbReference>
<dbReference type="Proteomes" id="UP001289374">
    <property type="component" value="Unassembled WGS sequence"/>
</dbReference>
<reference evidence="2" key="2">
    <citation type="journal article" date="2024" name="Plant">
        <title>Genomic evolution and insights into agronomic trait innovations of Sesamum species.</title>
        <authorList>
            <person name="Miao H."/>
            <person name="Wang L."/>
            <person name="Qu L."/>
            <person name="Liu H."/>
            <person name="Sun Y."/>
            <person name="Le M."/>
            <person name="Wang Q."/>
            <person name="Wei S."/>
            <person name="Zheng Y."/>
            <person name="Lin W."/>
            <person name="Duan Y."/>
            <person name="Cao H."/>
            <person name="Xiong S."/>
            <person name="Wang X."/>
            <person name="Wei L."/>
            <person name="Li C."/>
            <person name="Ma Q."/>
            <person name="Ju M."/>
            <person name="Zhao R."/>
            <person name="Li G."/>
            <person name="Mu C."/>
            <person name="Tian Q."/>
            <person name="Mei H."/>
            <person name="Zhang T."/>
            <person name="Gao T."/>
            <person name="Zhang H."/>
        </authorList>
    </citation>
    <scope>NUCLEOTIDE SEQUENCE</scope>
    <source>
        <strain evidence="2">K16</strain>
    </source>
</reference>
<protein>
    <recommendedName>
        <fullName evidence="1">GIL1/IRKI C-terminal domain-containing protein</fullName>
    </recommendedName>
</protein>